<sequence length="65" mass="7007">MSLKKWFSSMIVFALALLTPVITAAAAGNGDGNGEEEAVGWITQLPLAVMAFATIIIMIYYTIRD</sequence>
<keyword evidence="1" id="KW-0812">Transmembrane</keyword>
<feature type="transmembrane region" description="Helical" evidence="1">
    <location>
        <begin position="42"/>
        <end position="63"/>
    </location>
</feature>
<proteinExistence type="predicted"/>
<dbReference type="Proteomes" id="UP000248066">
    <property type="component" value="Unassembled WGS sequence"/>
</dbReference>
<dbReference type="AlphaFoldDB" id="A0A2W0H8H4"/>
<accession>A0A2W0H8H4</accession>
<feature type="chain" id="PRO_5038872868" evidence="2">
    <location>
        <begin position="25"/>
        <end position="65"/>
    </location>
</feature>
<feature type="signal peptide" evidence="2">
    <location>
        <begin position="1"/>
        <end position="24"/>
    </location>
</feature>
<evidence type="ECO:0000256" key="1">
    <source>
        <dbReference type="SAM" id="Phobius"/>
    </source>
</evidence>
<comment type="caution">
    <text evidence="3">The sequence shown here is derived from an EMBL/GenBank/DDBJ whole genome shotgun (WGS) entry which is preliminary data.</text>
</comment>
<keyword evidence="1" id="KW-1133">Transmembrane helix</keyword>
<name>A0A2W0H8H4_9BACI</name>
<dbReference type="RefSeq" id="WP_110517958.1">
    <property type="nucleotide sequence ID" value="NZ_PDOF01000001.1"/>
</dbReference>
<reference evidence="3 4" key="1">
    <citation type="submission" date="2017-10" db="EMBL/GenBank/DDBJ databases">
        <title>Bacillus sp. nov., a halophilic bacterium isolated from a Yangshapao Lake.</title>
        <authorList>
            <person name="Wang H."/>
        </authorList>
    </citation>
    <scope>NUCLEOTIDE SEQUENCE [LARGE SCALE GENOMIC DNA]</scope>
    <source>
        <strain evidence="3 4">YSP-3</strain>
    </source>
</reference>
<evidence type="ECO:0000313" key="3">
    <source>
        <dbReference type="EMBL" id="PYZ98163.1"/>
    </source>
</evidence>
<evidence type="ECO:0000256" key="2">
    <source>
        <dbReference type="SAM" id="SignalP"/>
    </source>
</evidence>
<keyword evidence="4" id="KW-1185">Reference proteome</keyword>
<protein>
    <submittedName>
        <fullName evidence="3">Uncharacterized protein</fullName>
    </submittedName>
</protein>
<dbReference type="EMBL" id="PDOF01000001">
    <property type="protein sequence ID" value="PYZ98163.1"/>
    <property type="molecule type" value="Genomic_DNA"/>
</dbReference>
<keyword evidence="2" id="KW-0732">Signal</keyword>
<evidence type="ECO:0000313" key="4">
    <source>
        <dbReference type="Proteomes" id="UP000248066"/>
    </source>
</evidence>
<organism evidence="3 4">
    <name type="scientific">Alteribacter lacisalsi</name>
    <dbReference type="NCBI Taxonomy" id="2045244"/>
    <lineage>
        <taxon>Bacteria</taxon>
        <taxon>Bacillati</taxon>
        <taxon>Bacillota</taxon>
        <taxon>Bacilli</taxon>
        <taxon>Bacillales</taxon>
        <taxon>Bacillaceae</taxon>
        <taxon>Alteribacter</taxon>
    </lineage>
</organism>
<gene>
    <name evidence="3" type="ORF">CR205_06090</name>
</gene>
<keyword evidence="1" id="KW-0472">Membrane</keyword>